<feature type="compositionally biased region" description="Basic and acidic residues" evidence="1">
    <location>
        <begin position="258"/>
        <end position="269"/>
    </location>
</feature>
<organism evidence="3 4">
    <name type="scientific">Paenibacillus monticola</name>
    <dbReference type="NCBI Taxonomy" id="2666075"/>
    <lineage>
        <taxon>Bacteria</taxon>
        <taxon>Bacillati</taxon>
        <taxon>Bacillota</taxon>
        <taxon>Bacilli</taxon>
        <taxon>Bacillales</taxon>
        <taxon>Paenibacillaceae</taxon>
        <taxon>Paenibacillus</taxon>
    </lineage>
</organism>
<feature type="signal peptide" evidence="2">
    <location>
        <begin position="1"/>
        <end position="31"/>
    </location>
</feature>
<keyword evidence="4" id="KW-1185">Reference proteome</keyword>
<feature type="region of interest" description="Disordered" evidence="1">
    <location>
        <begin position="246"/>
        <end position="286"/>
    </location>
</feature>
<evidence type="ECO:0000313" key="3">
    <source>
        <dbReference type="EMBL" id="MRN55126.1"/>
    </source>
</evidence>
<dbReference type="RefSeq" id="WP_154120631.1">
    <property type="nucleotide sequence ID" value="NZ_WJXB01000007.1"/>
</dbReference>
<dbReference type="EMBL" id="WJXB01000007">
    <property type="protein sequence ID" value="MRN55126.1"/>
    <property type="molecule type" value="Genomic_DNA"/>
</dbReference>
<dbReference type="Proteomes" id="UP000463051">
    <property type="component" value="Unassembled WGS sequence"/>
</dbReference>
<keyword evidence="2" id="KW-0732">Signal</keyword>
<reference evidence="3 4" key="1">
    <citation type="submission" date="2019-11" db="EMBL/GenBank/DDBJ databases">
        <title>Paenibacillus monticola sp. nov., a novel PGPR strain isolated from mountain sample in China.</title>
        <authorList>
            <person name="Zhao Q."/>
            <person name="Li H.-P."/>
            <person name="Zhang J.-L."/>
        </authorList>
    </citation>
    <scope>NUCLEOTIDE SEQUENCE [LARGE SCALE GENOMIC DNA]</scope>
    <source>
        <strain evidence="3 4">LC-T2</strain>
    </source>
</reference>
<feature type="chain" id="PRO_5031307304" description="LysM domain-containing protein" evidence="2">
    <location>
        <begin position="32"/>
        <end position="286"/>
    </location>
</feature>
<evidence type="ECO:0000256" key="1">
    <source>
        <dbReference type="SAM" id="MobiDB-lite"/>
    </source>
</evidence>
<accession>A0A7X2H7V3</accession>
<gene>
    <name evidence="3" type="ORF">GJB61_19280</name>
</gene>
<evidence type="ECO:0000256" key="2">
    <source>
        <dbReference type="SAM" id="SignalP"/>
    </source>
</evidence>
<evidence type="ECO:0008006" key="5">
    <source>
        <dbReference type="Google" id="ProtNLM"/>
    </source>
</evidence>
<sequence length="286" mass="29446">MRMNRRLLVASVLALAVTAGSGVLSSGSVNAAATTVQKNIGHAGGMNEFHSMIDNTELATLLGLTADELKTERKAGKSLATIAAEQSVDVQKVIDLEVTAATTALDKQLANGKITQAQYDTQRASLVTRVTEQINTASLGKNEAKVEKGNKLTGDFGHAGILKDTALAAVLGETTDELETAVQSGKSLATLASEKGITVQTVIDQVTATLTAELDKKLADGTLTQAKYDEQKATISTKATEFVNGTFTGKEAGGGKGESGHQGDHDKKGAGGRATVDGTSGATSTK</sequence>
<name>A0A7X2H7V3_9BACL</name>
<feature type="compositionally biased region" description="Polar residues" evidence="1">
    <location>
        <begin position="277"/>
        <end position="286"/>
    </location>
</feature>
<dbReference type="AlphaFoldDB" id="A0A7X2H7V3"/>
<comment type="caution">
    <text evidence="3">The sequence shown here is derived from an EMBL/GenBank/DDBJ whole genome shotgun (WGS) entry which is preliminary data.</text>
</comment>
<evidence type="ECO:0000313" key="4">
    <source>
        <dbReference type="Proteomes" id="UP000463051"/>
    </source>
</evidence>
<proteinExistence type="predicted"/>
<protein>
    <recommendedName>
        <fullName evidence="5">LysM domain-containing protein</fullName>
    </recommendedName>
</protein>